<organism evidence="2 3">
    <name type="scientific">Gregarina niphandrodes</name>
    <name type="common">Septate eugregarine</name>
    <dbReference type="NCBI Taxonomy" id="110365"/>
    <lineage>
        <taxon>Eukaryota</taxon>
        <taxon>Sar</taxon>
        <taxon>Alveolata</taxon>
        <taxon>Apicomplexa</taxon>
        <taxon>Conoidasida</taxon>
        <taxon>Gregarinasina</taxon>
        <taxon>Eugregarinorida</taxon>
        <taxon>Gregarinidae</taxon>
        <taxon>Gregarina</taxon>
    </lineage>
</organism>
<dbReference type="OrthoDB" id="10620821at2759"/>
<dbReference type="EMBL" id="AFNH02000314">
    <property type="protein sequence ID" value="EZG77891.1"/>
    <property type="molecule type" value="Genomic_DNA"/>
</dbReference>
<protein>
    <submittedName>
        <fullName evidence="2">Carboxy-terminal domain cyclin</fullName>
    </submittedName>
</protein>
<gene>
    <name evidence="2" type="ORF">GNI_041200</name>
</gene>
<accession>A0A023BA54</accession>
<sequence length="306" mass="35464">MTEFLSCIDRAQSEVGCPALRAASHYHEVMLRMWMEREKAMDINVFNLSFKEGTALEQFRQMAVNSVFHYAVDHKLHEKTVHLTCLNINRLLYNRLVDHEPSSRDARVLTHDLFACIVITSLRNAIKNDESFEKSELFRIDPDHVWRSTKYLVQVVQDRSVARINQIEAECLSVLDVPSNPPLAPEFIDRYLGVGGWPEYTQQYRELSSYLVGLAVFANTYSTPLRGVPNSKLAAAALVLAIKVINTDFNNTKYEFWPQRLAHYTRLTMDDLKPVIRGLANLLRNKPRWSSILESYYGKWSEYDWN</sequence>
<evidence type="ECO:0000313" key="3">
    <source>
        <dbReference type="Proteomes" id="UP000019763"/>
    </source>
</evidence>
<dbReference type="RefSeq" id="XP_011129468.1">
    <property type="nucleotide sequence ID" value="XM_011131166.1"/>
</dbReference>
<dbReference type="AlphaFoldDB" id="A0A023BA54"/>
<feature type="domain" description="Cyclin C-terminal" evidence="1">
    <location>
        <begin position="182"/>
        <end position="303"/>
    </location>
</feature>
<dbReference type="InterPro" id="IPR004367">
    <property type="entry name" value="Cyclin_C-dom"/>
</dbReference>
<name>A0A023BA54_GRENI</name>
<dbReference type="GeneID" id="22911590"/>
<dbReference type="Pfam" id="PF02984">
    <property type="entry name" value="Cyclin_C"/>
    <property type="match status" value="1"/>
</dbReference>
<comment type="caution">
    <text evidence="2">The sequence shown here is derived from an EMBL/GenBank/DDBJ whole genome shotgun (WGS) entry which is preliminary data.</text>
</comment>
<keyword evidence="3" id="KW-1185">Reference proteome</keyword>
<dbReference type="InterPro" id="IPR036915">
    <property type="entry name" value="Cyclin-like_sf"/>
</dbReference>
<evidence type="ECO:0000259" key="1">
    <source>
        <dbReference type="SMART" id="SM01332"/>
    </source>
</evidence>
<dbReference type="Gene3D" id="1.10.472.10">
    <property type="entry name" value="Cyclin-like"/>
    <property type="match status" value="1"/>
</dbReference>
<dbReference type="Proteomes" id="UP000019763">
    <property type="component" value="Unassembled WGS sequence"/>
</dbReference>
<reference evidence="2" key="1">
    <citation type="submission" date="2013-12" db="EMBL/GenBank/DDBJ databases">
        <authorList>
            <person name="Omoto C.K."/>
            <person name="Sibley D."/>
            <person name="Venepally P."/>
            <person name="Hadjithomas M."/>
            <person name="Karamycheva S."/>
            <person name="Brunk B."/>
            <person name="Roos D."/>
            <person name="Caler E."/>
            <person name="Lorenzi H."/>
        </authorList>
    </citation>
    <scope>NUCLEOTIDE SEQUENCE</scope>
</reference>
<dbReference type="VEuPathDB" id="CryptoDB:GNI_041200"/>
<proteinExistence type="predicted"/>
<dbReference type="SUPFAM" id="SSF47954">
    <property type="entry name" value="Cyclin-like"/>
    <property type="match status" value="1"/>
</dbReference>
<dbReference type="SMART" id="SM01332">
    <property type="entry name" value="Cyclin_C"/>
    <property type="match status" value="1"/>
</dbReference>
<evidence type="ECO:0000313" key="2">
    <source>
        <dbReference type="EMBL" id="EZG77891.1"/>
    </source>
</evidence>